<proteinExistence type="predicted"/>
<reference evidence="2 3" key="1">
    <citation type="submission" date="2016-07" db="EMBL/GenBank/DDBJ databases">
        <title>Multiple horizontal gene transfer events from other fungi enriched the ability of initially mycotrophic Trichoderma (Ascomycota) to feed on dead plant biomass.</title>
        <authorList>
            <consortium name="DOE Joint Genome Institute"/>
            <person name="Aerts A."/>
            <person name="Atanasova L."/>
            <person name="Chenthamara K."/>
            <person name="Zhang J."/>
            <person name="Grujic M."/>
            <person name="Henrissat B."/>
            <person name="Kuo A."/>
            <person name="Salamov A."/>
            <person name="Lipzen A."/>
            <person name="Labutti K."/>
            <person name="Barry K."/>
            <person name="Miao Y."/>
            <person name="Rahimi M.J."/>
            <person name="Shen Q."/>
            <person name="Grigoriev I.V."/>
            <person name="Kubicek C.P."/>
            <person name="Druzhinina I.S."/>
        </authorList>
    </citation>
    <scope>NUCLEOTIDE SEQUENCE [LARGE SCALE GENOMIC DNA]</scope>
    <source>
        <strain evidence="2 3">CBS 226.95</strain>
    </source>
</reference>
<organism evidence="2 3">
    <name type="scientific">Trichoderma harzianum CBS 226.95</name>
    <dbReference type="NCBI Taxonomy" id="983964"/>
    <lineage>
        <taxon>Eukaryota</taxon>
        <taxon>Fungi</taxon>
        <taxon>Dikarya</taxon>
        <taxon>Ascomycota</taxon>
        <taxon>Pezizomycotina</taxon>
        <taxon>Sordariomycetes</taxon>
        <taxon>Hypocreomycetidae</taxon>
        <taxon>Hypocreales</taxon>
        <taxon>Hypocreaceae</taxon>
        <taxon>Trichoderma</taxon>
    </lineage>
</organism>
<evidence type="ECO:0000256" key="1">
    <source>
        <dbReference type="SAM" id="Phobius"/>
    </source>
</evidence>
<dbReference type="EMBL" id="KZ679689">
    <property type="protein sequence ID" value="PTB50113.1"/>
    <property type="molecule type" value="Genomic_DNA"/>
</dbReference>
<dbReference type="GeneID" id="36622434"/>
<keyword evidence="1" id="KW-1133">Transmembrane helix</keyword>
<dbReference type="RefSeq" id="XP_024769790.1">
    <property type="nucleotide sequence ID" value="XM_024913870.1"/>
</dbReference>
<name>A0A2T3ZZE6_TRIHA</name>
<accession>A0A2T3ZZE6</accession>
<keyword evidence="3" id="KW-1185">Reference proteome</keyword>
<keyword evidence="1" id="KW-0812">Transmembrane</keyword>
<sequence length="89" mass="10902">MLQYIMDGRVLVWAVVSFFFWCTWMGTRTIWPRIWPFFFLRIVDLSELDVAGQGWEWNPTRVCDWRWRAGFVLHVSEMQCWSNAKSYRM</sequence>
<dbReference type="Proteomes" id="UP000241690">
    <property type="component" value="Unassembled WGS sequence"/>
</dbReference>
<gene>
    <name evidence="2" type="ORF">M431DRAFT_261074</name>
</gene>
<keyword evidence="1" id="KW-0472">Membrane</keyword>
<feature type="transmembrane region" description="Helical" evidence="1">
    <location>
        <begin position="12"/>
        <end position="31"/>
    </location>
</feature>
<evidence type="ECO:0000313" key="2">
    <source>
        <dbReference type="EMBL" id="PTB50113.1"/>
    </source>
</evidence>
<dbReference type="AlphaFoldDB" id="A0A2T3ZZE6"/>
<protein>
    <submittedName>
        <fullName evidence="2">Uncharacterized protein</fullName>
    </submittedName>
</protein>
<evidence type="ECO:0000313" key="3">
    <source>
        <dbReference type="Proteomes" id="UP000241690"/>
    </source>
</evidence>